<dbReference type="PROSITE" id="PS00633">
    <property type="entry name" value="BROMODOMAIN_1"/>
    <property type="match status" value="1"/>
</dbReference>
<feature type="domain" description="Bromo" evidence="6">
    <location>
        <begin position="455"/>
        <end position="527"/>
    </location>
</feature>
<dbReference type="Pfam" id="PF17035">
    <property type="entry name" value="BET"/>
    <property type="match status" value="1"/>
</dbReference>
<dbReference type="InterPro" id="IPR001487">
    <property type="entry name" value="Bromodomain"/>
</dbReference>
<evidence type="ECO:0000256" key="5">
    <source>
        <dbReference type="SAM" id="MobiDB-lite"/>
    </source>
</evidence>
<evidence type="ECO:0000256" key="1">
    <source>
        <dbReference type="ARBA" id="ARBA00022737"/>
    </source>
</evidence>
<dbReference type="PROSITE" id="PS51525">
    <property type="entry name" value="NET"/>
    <property type="match status" value="1"/>
</dbReference>
<feature type="compositionally biased region" description="Basic and acidic residues" evidence="5">
    <location>
        <begin position="1156"/>
        <end position="1194"/>
    </location>
</feature>
<feature type="compositionally biased region" description="Basic and acidic residues" evidence="5">
    <location>
        <begin position="740"/>
        <end position="749"/>
    </location>
</feature>
<feature type="compositionally biased region" description="Basic and acidic residues" evidence="5">
    <location>
        <begin position="847"/>
        <end position="857"/>
    </location>
</feature>
<dbReference type="GO" id="GO:0000785">
    <property type="term" value="C:chromatin"/>
    <property type="evidence" value="ECO:0007669"/>
    <property type="project" value="TreeGrafter"/>
</dbReference>
<evidence type="ECO:0000256" key="3">
    <source>
        <dbReference type="PROSITE-ProRule" id="PRU00035"/>
    </source>
</evidence>
<gene>
    <name evidence="8" type="ORF">X798_04977</name>
</gene>
<dbReference type="Gene3D" id="1.20.920.10">
    <property type="entry name" value="Bromodomain-like"/>
    <property type="match status" value="3"/>
</dbReference>
<keyword evidence="1" id="KW-0677">Repeat</keyword>
<feature type="compositionally biased region" description="Polar residues" evidence="5">
    <location>
        <begin position="17"/>
        <end position="34"/>
    </location>
</feature>
<protein>
    <submittedName>
        <fullName evidence="8">Bromodomain protein</fullName>
    </submittedName>
</protein>
<feature type="domain" description="Bromo" evidence="6">
    <location>
        <begin position="128"/>
        <end position="240"/>
    </location>
</feature>
<feature type="compositionally biased region" description="Low complexity" evidence="5">
    <location>
        <begin position="1"/>
        <end position="16"/>
    </location>
</feature>
<feature type="compositionally biased region" description="Basic and acidic residues" evidence="5">
    <location>
        <begin position="35"/>
        <end position="51"/>
    </location>
</feature>
<feature type="compositionally biased region" description="Polar residues" evidence="5">
    <location>
        <begin position="1140"/>
        <end position="1154"/>
    </location>
</feature>
<dbReference type="InterPro" id="IPR036427">
    <property type="entry name" value="Bromodomain-like_sf"/>
</dbReference>
<feature type="region of interest" description="Disordered" evidence="5">
    <location>
        <begin position="946"/>
        <end position="1085"/>
    </location>
</feature>
<dbReference type="GO" id="GO:0006355">
    <property type="term" value="P:regulation of DNA-templated transcription"/>
    <property type="evidence" value="ECO:0007669"/>
    <property type="project" value="TreeGrafter"/>
</dbReference>
<keyword evidence="4" id="KW-0175">Coiled coil</keyword>
<dbReference type="GO" id="GO:0005634">
    <property type="term" value="C:nucleus"/>
    <property type="evidence" value="ECO:0007669"/>
    <property type="project" value="TreeGrafter"/>
</dbReference>
<reference evidence="8 9" key="1">
    <citation type="submission" date="2015-12" db="EMBL/GenBank/DDBJ databases">
        <title>Draft genome of the nematode, Onchocerca flexuosa.</title>
        <authorList>
            <person name="Mitreva M."/>
        </authorList>
    </citation>
    <scope>NUCLEOTIDE SEQUENCE [LARGE SCALE GENOMIC DNA]</scope>
    <source>
        <strain evidence="8">Red Deer</strain>
    </source>
</reference>
<dbReference type="InterPro" id="IPR038336">
    <property type="entry name" value="NET_sf"/>
</dbReference>
<proteinExistence type="predicted"/>
<dbReference type="PANTHER" id="PTHR22880">
    <property type="entry name" value="FALZ-RELATED BROMODOMAIN-CONTAINING PROTEINS"/>
    <property type="match status" value="1"/>
</dbReference>
<feature type="region of interest" description="Disordered" evidence="5">
    <location>
        <begin position="1"/>
        <end position="91"/>
    </location>
</feature>
<dbReference type="PANTHER" id="PTHR22880:SF225">
    <property type="entry name" value="BROMODOMAIN-CONTAINING PROTEIN BET-1-RELATED"/>
    <property type="match status" value="1"/>
</dbReference>
<evidence type="ECO:0000259" key="6">
    <source>
        <dbReference type="PROSITE" id="PS50014"/>
    </source>
</evidence>
<dbReference type="OrthoDB" id="21449at2759"/>
<dbReference type="Proteomes" id="UP000242913">
    <property type="component" value="Unassembled WGS sequence"/>
</dbReference>
<feature type="compositionally biased region" description="Low complexity" evidence="5">
    <location>
        <begin position="1043"/>
        <end position="1055"/>
    </location>
</feature>
<dbReference type="InterPro" id="IPR050935">
    <property type="entry name" value="Bromo_chromatin_reader"/>
</dbReference>
<evidence type="ECO:0000256" key="2">
    <source>
        <dbReference type="ARBA" id="ARBA00023117"/>
    </source>
</evidence>
<dbReference type="GO" id="GO:0006338">
    <property type="term" value="P:chromatin remodeling"/>
    <property type="evidence" value="ECO:0007669"/>
    <property type="project" value="TreeGrafter"/>
</dbReference>
<dbReference type="Pfam" id="PF00439">
    <property type="entry name" value="Bromodomain"/>
    <property type="match status" value="2"/>
</dbReference>
<feature type="compositionally biased region" description="Polar residues" evidence="5">
    <location>
        <begin position="951"/>
        <end position="970"/>
    </location>
</feature>
<feature type="compositionally biased region" description="Polar residues" evidence="5">
    <location>
        <begin position="785"/>
        <end position="796"/>
    </location>
</feature>
<keyword evidence="9" id="KW-1185">Reference proteome</keyword>
<evidence type="ECO:0000259" key="7">
    <source>
        <dbReference type="PROSITE" id="PS51525"/>
    </source>
</evidence>
<dbReference type="InterPro" id="IPR018359">
    <property type="entry name" value="Bromodomain_CS"/>
</dbReference>
<feature type="compositionally biased region" description="Polar residues" evidence="5">
    <location>
        <begin position="730"/>
        <end position="739"/>
    </location>
</feature>
<dbReference type="SUPFAM" id="SSF47370">
    <property type="entry name" value="Bromodomain"/>
    <property type="match status" value="4"/>
</dbReference>
<dbReference type="SMART" id="SM00297">
    <property type="entry name" value="BROMO"/>
    <property type="match status" value="2"/>
</dbReference>
<feature type="compositionally biased region" description="Basic and acidic residues" evidence="5">
    <location>
        <begin position="1006"/>
        <end position="1034"/>
    </location>
</feature>
<dbReference type="InterPro" id="IPR031354">
    <property type="entry name" value="BRD4_CDT"/>
</dbReference>
<evidence type="ECO:0000313" key="8">
    <source>
        <dbReference type="EMBL" id="OZC07981.1"/>
    </source>
</evidence>
<dbReference type="PROSITE" id="PS50014">
    <property type="entry name" value="BROMODOMAIN_2"/>
    <property type="match status" value="2"/>
</dbReference>
<dbReference type="InterPro" id="IPR043509">
    <property type="entry name" value="Bromo_Brdt_II"/>
</dbReference>
<accession>A0A238BRI9</accession>
<dbReference type="Pfam" id="PF17105">
    <property type="entry name" value="BRD4_CDT"/>
    <property type="match status" value="1"/>
</dbReference>
<feature type="domain" description="NET" evidence="7">
    <location>
        <begin position="843"/>
        <end position="924"/>
    </location>
</feature>
<dbReference type="CDD" id="cd05498">
    <property type="entry name" value="Bromo_Brdt_II_like"/>
    <property type="match status" value="1"/>
</dbReference>
<sequence>MSVSAASTSNANSSSNEPVTTSGSSLGASENPSASDEKVPVMDAENIKFEETQNGEEASSEQHVDDGDNDDSAADVGSAAPSTNGWESPRQEAINGVVQPRVIPPPGKPTRHTNQLEFMLKEVLKPAMRHKHAWPFMKPVDAVRLGLPDYHKVIKRPMDMNTIEKRLRNCYYYSAKDCMQYANIRGIFLDVELLNERNNVCLGIHTVYFVQFVVFAWEWMDVMTMFNNCYTYNPPEYGVYMMAKNLEQYILTKLAAMPPEDFESIFSNCYKFNQNEDDVSLMCKNVENLYREKMKLLPSQEVEIPRPTAKRAAGKSKKSTGRVAIVKGGSRESSVSVQRGAADSSSILDAAANGAIHASASAAVDDVHPTSSQAPVQPVLPSKVQKGVKRKADTTTSFGDDIVSAKIATRRESGRPPKKPNYFIDYNQLKPRFKGKQTEQMKFCQRLVNELFTKKCKSFTWPFLEPVDVEGLKLEDYYDIVKNPMDLGTIRRKLDAKQYATPEELRADVILVCENCYKYNPTSDPIHQHGRALQKYFEDKWRQMPEEPAIVDEGTTTAMTAQLVVATVPSPMTHVTPSTHAVTPASAIVKDDAVVSGLPLVPLDVSSGVIDSDEHIDLILLALQTETAKCQEKISELQRHSQEILSLRLKRREAQANHLPVPVLSASTVGTLQSLVSTQFSFIASSPSPMMKPSAVYSASSGPISVSRKKPGRPARTFQQQTAGLPVGLRTNNVTAEISSQEREPKHEMNSPLSKASAHQRQVQNSVHVSTAGVRPAISAPPQGTPQKSSEQSAQASVARKRGRQPGSKNKPKTDTTQPGAPIADAPTRQSGSKRVREDYDFDSEDERTAEPMSYDEKRQLSLDINKLPGDKLSSVVSIIESREQLPGFNPEEIEIDFETLKATTLRELEAFVAACLKKKPRKPYTPKSQKEVEIKKRELEEKIKGLGGVITSTPVTVAQNGARTEQTTTGKGGEPSSSESSSSEDDSSSDSSSSDSSDSESETPDNAKAEHQGQRIGAEKSQSDEQSMEKKETIPIAPSTNSQQQQLGSVLQQSTNHFQFGNVKEERGNGDSGASTGTGNQLVTVNSNNASSVVSQPQQAQSQISGGSILDQLLPAKQNEMEDKTGIKKLAGWDTLAKKSQSGSLNMQTSTQFELFRKHAREKEEKRKQLRVEEERRRRLKEQEEKERAKDQAAAETAELEQRRQNELLRQKEQERRRREAMSTGGDVTSQMDLMLNFEANF</sequence>
<feature type="region of interest" description="Disordered" evidence="5">
    <location>
        <begin position="306"/>
        <end position="338"/>
    </location>
</feature>
<feature type="compositionally biased region" description="Basic residues" evidence="5">
    <location>
        <begin position="308"/>
        <end position="320"/>
    </location>
</feature>
<feature type="region of interest" description="Disordered" evidence="5">
    <location>
        <begin position="1140"/>
        <end position="1231"/>
    </location>
</feature>
<evidence type="ECO:0000313" key="9">
    <source>
        <dbReference type="Proteomes" id="UP000242913"/>
    </source>
</evidence>
<feature type="compositionally biased region" description="Polar residues" evidence="5">
    <location>
        <begin position="751"/>
        <end position="769"/>
    </location>
</feature>
<feature type="region of interest" description="Disordered" evidence="5">
    <location>
        <begin position="698"/>
        <end position="857"/>
    </location>
</feature>
<keyword evidence="2 3" id="KW-0103">Bromodomain</keyword>
<feature type="compositionally biased region" description="Basic and acidic residues" evidence="5">
    <location>
        <begin position="1201"/>
        <end position="1222"/>
    </location>
</feature>
<name>A0A238BRI9_9BILA</name>
<dbReference type="EMBL" id="KZ270017">
    <property type="protein sequence ID" value="OZC07981.1"/>
    <property type="molecule type" value="Genomic_DNA"/>
</dbReference>
<dbReference type="FunFam" id="1.20.1270.220:FF:000001">
    <property type="entry name" value="bromodomain-containing protein 2 isoform X1"/>
    <property type="match status" value="1"/>
</dbReference>
<dbReference type="PRINTS" id="PR00503">
    <property type="entry name" value="BROMODOMAIN"/>
</dbReference>
<organism evidence="8 9">
    <name type="scientific">Onchocerca flexuosa</name>
    <dbReference type="NCBI Taxonomy" id="387005"/>
    <lineage>
        <taxon>Eukaryota</taxon>
        <taxon>Metazoa</taxon>
        <taxon>Ecdysozoa</taxon>
        <taxon>Nematoda</taxon>
        <taxon>Chromadorea</taxon>
        <taxon>Rhabditida</taxon>
        <taxon>Spirurina</taxon>
        <taxon>Spiruromorpha</taxon>
        <taxon>Filarioidea</taxon>
        <taxon>Onchocercidae</taxon>
        <taxon>Onchocerca</taxon>
    </lineage>
</organism>
<evidence type="ECO:0000256" key="4">
    <source>
        <dbReference type="SAM" id="Coils"/>
    </source>
</evidence>
<dbReference type="Gene3D" id="1.20.1270.220">
    <property type="match status" value="1"/>
</dbReference>
<feature type="coiled-coil region" evidence="4">
    <location>
        <begin position="620"/>
        <end position="657"/>
    </location>
</feature>
<dbReference type="AlphaFoldDB" id="A0A238BRI9"/>
<dbReference type="InterPro" id="IPR027353">
    <property type="entry name" value="NET_dom"/>
</dbReference>
<feature type="compositionally biased region" description="Polar residues" evidence="5">
    <location>
        <begin position="1073"/>
        <end position="1085"/>
    </location>
</feature>